<dbReference type="InterPro" id="IPR010499">
    <property type="entry name" value="AraC_E-bd"/>
</dbReference>
<evidence type="ECO:0000313" key="2">
    <source>
        <dbReference type="EMBL" id="ODV57345.1"/>
    </source>
</evidence>
<evidence type="ECO:0000313" key="3">
    <source>
        <dbReference type="Proteomes" id="UP000094784"/>
    </source>
</evidence>
<dbReference type="InterPro" id="IPR053182">
    <property type="entry name" value="YobU-like_regulator"/>
</dbReference>
<dbReference type="InterPro" id="IPR029441">
    <property type="entry name" value="Cass2"/>
</dbReference>
<evidence type="ECO:0000259" key="1">
    <source>
        <dbReference type="SMART" id="SM00871"/>
    </source>
</evidence>
<dbReference type="InterPro" id="IPR011256">
    <property type="entry name" value="Reg_factor_effector_dom_sf"/>
</dbReference>
<reference evidence="2 3" key="1">
    <citation type="submission" date="2016-09" db="EMBL/GenBank/DDBJ databases">
        <title>Draft genome sequence of the soil isolate, Lysinibacillus fusiformis M5, a potential hypoxanthine producer.</title>
        <authorList>
            <person name="Gallegos-Monterrosa R."/>
            <person name="Maroti G."/>
            <person name="Balint B."/>
            <person name="Kovacs A.T."/>
        </authorList>
    </citation>
    <scope>NUCLEOTIDE SEQUENCE [LARGE SCALE GENOMIC DNA]</scope>
    <source>
        <strain evidence="2 3">M5</strain>
    </source>
</reference>
<sequence>MLLIDVEKVHKQKMNFIGFSTKASLNEDIHFNIVKNLREQVLIQIPYIKNRIEDSIFLIQVYDEEEWTPDTPYTHIVAVGVSDFSFVTNDMITHTIPNGEFLVFKHQGPEEGIDSTYMAMNEWLEDNNYVTPRPFDIEQWDDLAAMNNHDHIIKLYIPL</sequence>
<dbReference type="PANTHER" id="PTHR36444:SF2">
    <property type="entry name" value="TRANSCRIPTIONAL REGULATOR PROTEIN YOBU-RELATED"/>
    <property type="match status" value="1"/>
</dbReference>
<feature type="domain" description="AraC effector-binding" evidence="1">
    <location>
        <begin position="4"/>
        <end position="159"/>
    </location>
</feature>
<dbReference type="Gene3D" id="3.20.80.10">
    <property type="entry name" value="Regulatory factor, effector binding domain"/>
    <property type="match status" value="1"/>
</dbReference>
<comment type="caution">
    <text evidence="2">The sequence shown here is derived from an EMBL/GenBank/DDBJ whole genome shotgun (WGS) entry which is preliminary data.</text>
</comment>
<dbReference type="PANTHER" id="PTHR36444">
    <property type="entry name" value="TRANSCRIPTIONAL REGULATOR PROTEIN YOBU-RELATED"/>
    <property type="match status" value="1"/>
</dbReference>
<dbReference type="SMART" id="SM00871">
    <property type="entry name" value="AraC_E_bind"/>
    <property type="match status" value="1"/>
</dbReference>
<proteinExistence type="predicted"/>
<gene>
    <name evidence="2" type="ORF">BG258_16215</name>
</gene>
<dbReference type="Proteomes" id="UP000094784">
    <property type="component" value="Unassembled WGS sequence"/>
</dbReference>
<name>A0A1E4RA47_9BACI</name>
<accession>A0A1E4RA47</accession>
<dbReference type="EMBL" id="MECQ01000001">
    <property type="protein sequence ID" value="ODV57345.1"/>
    <property type="molecule type" value="Genomic_DNA"/>
</dbReference>
<organism evidence="2 3">
    <name type="scientific">Lysinibacillus fusiformis</name>
    <dbReference type="NCBI Taxonomy" id="28031"/>
    <lineage>
        <taxon>Bacteria</taxon>
        <taxon>Bacillati</taxon>
        <taxon>Bacillota</taxon>
        <taxon>Bacilli</taxon>
        <taxon>Bacillales</taxon>
        <taxon>Bacillaceae</taxon>
        <taxon>Lysinibacillus</taxon>
    </lineage>
</organism>
<dbReference type="RefSeq" id="WP_069482244.1">
    <property type="nucleotide sequence ID" value="NZ_KV766182.1"/>
</dbReference>
<dbReference type="AlphaFoldDB" id="A0A1E4RA47"/>
<dbReference type="OrthoDB" id="2734147at2"/>
<dbReference type="Pfam" id="PF14526">
    <property type="entry name" value="Cass2"/>
    <property type="match status" value="1"/>
</dbReference>
<protein>
    <recommendedName>
        <fullName evidence="1">AraC effector-binding domain-containing protein</fullName>
    </recommendedName>
</protein>
<dbReference type="SUPFAM" id="SSF55136">
    <property type="entry name" value="Probable bacterial effector-binding domain"/>
    <property type="match status" value="1"/>
</dbReference>